<evidence type="ECO:0000313" key="3">
    <source>
        <dbReference type="Proteomes" id="UP001153069"/>
    </source>
</evidence>
<feature type="compositionally biased region" description="Basic residues" evidence="1">
    <location>
        <begin position="119"/>
        <end position="135"/>
    </location>
</feature>
<reference evidence="2" key="1">
    <citation type="submission" date="2020-06" db="EMBL/GenBank/DDBJ databases">
        <authorList>
            <consortium name="Plant Systems Biology data submission"/>
        </authorList>
    </citation>
    <scope>NUCLEOTIDE SEQUENCE</scope>
    <source>
        <strain evidence="2">D6</strain>
    </source>
</reference>
<dbReference type="InterPro" id="IPR011993">
    <property type="entry name" value="PH-like_dom_sf"/>
</dbReference>
<name>A0A9N8DN84_9STRA</name>
<gene>
    <name evidence="2" type="ORF">SEMRO_149_G068480.1</name>
</gene>
<proteinExistence type="predicted"/>
<dbReference type="OrthoDB" id="48992at2759"/>
<dbReference type="Proteomes" id="UP001153069">
    <property type="component" value="Unassembled WGS sequence"/>
</dbReference>
<feature type="region of interest" description="Disordered" evidence="1">
    <location>
        <begin position="51"/>
        <end position="176"/>
    </location>
</feature>
<sequence>MNFCGGAVERQVHETPVVKFGQHHSVVNEDKMLHPSSGGQQYHHHVDLPVHPSCMVTSSQPQNSSSSSTAKSSSKSSLVKIAKKKLQQSSATGNSSSSGQSNNHHHSKSSTTTNSTPRSRSRSRSTGRSRGKRKSQNSQTLEEGMSGMEISIGTPARQTTNPSARGTPSPRMLNPLSPQRIAVHNNSMETGQGLLGLPSFSNMKTLDTLLKRLENGFRVTIHNGSDPGGKRVFLTLLQNRTSLMIRPVGGDEGSTPSVKFPVRTILRLEIGKTKSSVLGRSIYDHVHPMTCFSIVVKLWTDAETYFDFEASSVIEREALISTLMVVLDQMHNSAAAANTDLSPASVGGAAWQHPRKAGSSGGETGENRNLAVSSSVTSRTGAAKPQPEVCLSPGRRTKIYSSSYFEDNGEDQQGTEISLVYPPGKTTEEALAYRSPKQGANNSSNTKQSSINNSKPLRQRQLQPAAEDSDAPNPTSPPRTNRFRTTPRDFMNGNTSKPSSSSSRNNDATKSTAAASTTKTTLKSQNSSQMEVVVVDKNKDDKSQQDEQRDSSNSDSEGGFVIMPTNQPETEIEIGLGGSPDGEIQAELSFDIASQGLPVSKIQFSPTRDNLDPQSGCCNLAPPSIDQVNATCGSGNGNQQVAWCSDDICTLALKDIAETCTGIFDNHPDNPNLEMQIDGNSPAGAKAAAERAYVEEYIAGVLGGPNSALGAFFPDGDVWNVDTSKQSSNQDKPRTSRIKNRASLLNAQALRLRTLRNEMTFAAALKRSKEKMQYVQTTKSFDDADDADRERIRQAQERSVNRLHSSALMNRVMGSMVLSKPDAEDDSVYYDSDPEDVRPRTKGVRRALANRSNKLGHAEALRLQARPVLSGVGFEQIAVGKKLRKLDESLIVQIVQAMRNETLTLMWHPTQSEKHPNRSPVCVNLWIESGVYLVDGSFLLPRLSWSVAYENNLGAKKLNVSRSEPDQIDLLDVCRIRVTEKIDRKLHPFPDPRKSFVIETQDETYLFEAQTADERNRIVYGYKLVIARLASLLMLRDSRAVEEFFGSASAMVPGGFTVGK</sequence>
<feature type="compositionally biased region" description="Polar residues" evidence="1">
    <location>
        <begin position="370"/>
        <end position="380"/>
    </location>
</feature>
<accession>A0A9N8DN84</accession>
<protein>
    <submittedName>
        <fullName evidence="2">Uncharacterized protein</fullName>
    </submittedName>
</protein>
<feature type="compositionally biased region" description="Polar residues" evidence="1">
    <location>
        <begin position="438"/>
        <end position="462"/>
    </location>
</feature>
<evidence type="ECO:0000313" key="2">
    <source>
        <dbReference type="EMBL" id="CAB9502879.1"/>
    </source>
</evidence>
<feature type="compositionally biased region" description="Low complexity" evidence="1">
    <location>
        <begin position="87"/>
        <end position="102"/>
    </location>
</feature>
<dbReference type="EMBL" id="CAICTM010000148">
    <property type="protein sequence ID" value="CAB9502879.1"/>
    <property type="molecule type" value="Genomic_DNA"/>
</dbReference>
<feature type="compositionally biased region" description="Low complexity" evidence="1">
    <location>
        <begin position="499"/>
        <end position="524"/>
    </location>
</feature>
<feature type="compositionally biased region" description="Polar residues" evidence="1">
    <location>
        <begin position="156"/>
        <end position="166"/>
    </location>
</feature>
<feature type="compositionally biased region" description="Low complexity" evidence="1">
    <location>
        <begin position="56"/>
        <end position="80"/>
    </location>
</feature>
<dbReference type="AlphaFoldDB" id="A0A9N8DN84"/>
<keyword evidence="3" id="KW-1185">Reference proteome</keyword>
<organism evidence="2 3">
    <name type="scientific">Seminavis robusta</name>
    <dbReference type="NCBI Taxonomy" id="568900"/>
    <lineage>
        <taxon>Eukaryota</taxon>
        <taxon>Sar</taxon>
        <taxon>Stramenopiles</taxon>
        <taxon>Ochrophyta</taxon>
        <taxon>Bacillariophyta</taxon>
        <taxon>Bacillariophyceae</taxon>
        <taxon>Bacillariophycidae</taxon>
        <taxon>Naviculales</taxon>
        <taxon>Naviculaceae</taxon>
        <taxon>Seminavis</taxon>
    </lineage>
</organism>
<feature type="region of interest" description="Disordered" evidence="1">
    <location>
        <begin position="344"/>
        <end position="395"/>
    </location>
</feature>
<feature type="compositionally biased region" description="Basic and acidic residues" evidence="1">
    <location>
        <begin position="534"/>
        <end position="552"/>
    </location>
</feature>
<feature type="region of interest" description="Disordered" evidence="1">
    <location>
        <begin position="435"/>
        <end position="560"/>
    </location>
</feature>
<feature type="compositionally biased region" description="Low complexity" evidence="1">
    <location>
        <begin position="109"/>
        <end position="118"/>
    </location>
</feature>
<dbReference type="Gene3D" id="2.30.29.30">
    <property type="entry name" value="Pleckstrin-homology domain (PH domain)/Phosphotyrosine-binding domain (PTB)"/>
    <property type="match status" value="1"/>
</dbReference>
<evidence type="ECO:0000256" key="1">
    <source>
        <dbReference type="SAM" id="MobiDB-lite"/>
    </source>
</evidence>
<comment type="caution">
    <text evidence="2">The sequence shown here is derived from an EMBL/GenBank/DDBJ whole genome shotgun (WGS) entry which is preliminary data.</text>
</comment>